<dbReference type="AlphaFoldDB" id="A0A345Z3J6"/>
<accession>A0A345Z3J6</accession>
<dbReference type="SUPFAM" id="SSF48013">
    <property type="entry name" value="NusB-like"/>
    <property type="match status" value="1"/>
</dbReference>
<dbReference type="RefSeq" id="WP_115558085.1">
    <property type="nucleotide sequence ID" value="NZ_CP031376.1"/>
</dbReference>
<dbReference type="InterPro" id="IPR006027">
    <property type="entry name" value="NusB_RsmB_TIM44"/>
</dbReference>
<proteinExistence type="predicted"/>
<reference evidence="3 4" key="1">
    <citation type="submission" date="2018-07" db="EMBL/GenBank/DDBJ databases">
        <title>Complete genome sequence of Spiroplasma alleghenense PLHS-1 (ATCC 51752).</title>
        <authorList>
            <person name="Chou L."/>
            <person name="Lee T.-Y."/>
            <person name="Tsai Y.-M."/>
            <person name="Kuo C.-H."/>
        </authorList>
    </citation>
    <scope>NUCLEOTIDE SEQUENCE [LARGE SCALE GENOMIC DNA]</scope>
    <source>
        <strain evidence="3 4">PLHS-1</strain>
    </source>
</reference>
<keyword evidence="1" id="KW-0694">RNA-binding</keyword>
<keyword evidence="4" id="KW-1185">Reference proteome</keyword>
<sequence>MEILSTSLTSRRKGLIRIIYRYYILDCNENKIKQEILDNFQLEFDENAIQTTLNLLDKISELETIATDLLSKEWTWSRIPNIFKAIIIVGIFEIKILEVPKAIIINEMVELSRSYQPDLDSKFINAILDKIS</sequence>
<dbReference type="InterPro" id="IPR035926">
    <property type="entry name" value="NusB-like_sf"/>
</dbReference>
<dbReference type="OrthoDB" id="389272at2"/>
<dbReference type="EMBL" id="CP031376">
    <property type="protein sequence ID" value="AXK51175.1"/>
    <property type="molecule type" value="Genomic_DNA"/>
</dbReference>
<evidence type="ECO:0000259" key="2">
    <source>
        <dbReference type="Pfam" id="PF01029"/>
    </source>
</evidence>
<evidence type="ECO:0000256" key="1">
    <source>
        <dbReference type="ARBA" id="ARBA00022884"/>
    </source>
</evidence>
<gene>
    <name evidence="3" type="primary">nusB</name>
    <name evidence="3" type="ORF">SALLE_v1c05010</name>
</gene>
<protein>
    <submittedName>
        <fullName evidence="3">Transcription antitermination protein NusB</fullName>
    </submittedName>
</protein>
<dbReference type="GO" id="GO:0003723">
    <property type="term" value="F:RNA binding"/>
    <property type="evidence" value="ECO:0007669"/>
    <property type="project" value="UniProtKB-KW"/>
</dbReference>
<dbReference type="Proteomes" id="UP000254792">
    <property type="component" value="Chromosome"/>
</dbReference>
<evidence type="ECO:0000313" key="4">
    <source>
        <dbReference type="Proteomes" id="UP000254792"/>
    </source>
</evidence>
<name>A0A345Z3J6_9MOLU</name>
<feature type="domain" description="NusB/RsmB/TIM44" evidence="2">
    <location>
        <begin position="11"/>
        <end position="131"/>
    </location>
</feature>
<evidence type="ECO:0000313" key="3">
    <source>
        <dbReference type="EMBL" id="AXK51175.1"/>
    </source>
</evidence>
<organism evidence="3 4">
    <name type="scientific">Spiroplasma alleghenense</name>
    <dbReference type="NCBI Taxonomy" id="216931"/>
    <lineage>
        <taxon>Bacteria</taxon>
        <taxon>Bacillati</taxon>
        <taxon>Mycoplasmatota</taxon>
        <taxon>Mollicutes</taxon>
        <taxon>Entomoplasmatales</taxon>
        <taxon>Spiroplasmataceae</taxon>
        <taxon>Spiroplasma</taxon>
    </lineage>
</organism>
<dbReference type="Pfam" id="PF01029">
    <property type="entry name" value="NusB"/>
    <property type="match status" value="1"/>
</dbReference>
<dbReference type="GO" id="GO:0006355">
    <property type="term" value="P:regulation of DNA-templated transcription"/>
    <property type="evidence" value="ECO:0007669"/>
    <property type="project" value="InterPro"/>
</dbReference>
<dbReference type="KEGG" id="salx:SALLE_v1c05010"/>
<dbReference type="Gene3D" id="1.10.940.10">
    <property type="entry name" value="NusB-like"/>
    <property type="match status" value="1"/>
</dbReference>